<dbReference type="InterPro" id="IPR008999">
    <property type="entry name" value="Actin-crosslinking"/>
</dbReference>
<organism evidence="1 2">
    <name type="scientific">Paractinoplanes aksuensis</name>
    <dbReference type="NCBI Taxonomy" id="2939490"/>
    <lineage>
        <taxon>Bacteria</taxon>
        <taxon>Bacillati</taxon>
        <taxon>Actinomycetota</taxon>
        <taxon>Actinomycetes</taxon>
        <taxon>Micromonosporales</taxon>
        <taxon>Micromonosporaceae</taxon>
        <taxon>Paractinoplanes</taxon>
    </lineage>
</organism>
<dbReference type="CDD" id="cd00257">
    <property type="entry name" value="beta-trefoil_FSCN-like"/>
    <property type="match status" value="1"/>
</dbReference>
<dbReference type="SUPFAM" id="SSF52266">
    <property type="entry name" value="SGNH hydrolase"/>
    <property type="match status" value="1"/>
</dbReference>
<dbReference type="PANTHER" id="PTHR43784:SF2">
    <property type="entry name" value="GDSL-LIKE LIPASE_ACYLHYDROLASE, PUTATIVE (AFU_ORTHOLOGUE AFUA_2G00820)-RELATED"/>
    <property type="match status" value="1"/>
</dbReference>
<dbReference type="Gene3D" id="2.80.10.50">
    <property type="match status" value="1"/>
</dbReference>
<dbReference type="Gene3D" id="3.40.50.1110">
    <property type="entry name" value="SGNH hydrolase"/>
    <property type="match status" value="1"/>
</dbReference>
<dbReference type="InterPro" id="IPR036514">
    <property type="entry name" value="SGNH_hydro_sf"/>
</dbReference>
<gene>
    <name evidence="1" type="ORF">M1L60_33485</name>
</gene>
<dbReference type="EMBL" id="JAMYJR010000038">
    <property type="protein sequence ID" value="MCO8275508.1"/>
    <property type="molecule type" value="Genomic_DNA"/>
</dbReference>
<accession>A0ABT1DXB6</accession>
<dbReference type="Proteomes" id="UP001523369">
    <property type="component" value="Unassembled WGS sequence"/>
</dbReference>
<evidence type="ECO:0000313" key="1">
    <source>
        <dbReference type="EMBL" id="MCO8275508.1"/>
    </source>
</evidence>
<sequence length="205" mass="21906">MCATLTPFFGHERWTETAASARAEYNAYVRSSGSGCDAVADFATATEDPADRRRFLPALDIGDHLHPDTAGLQAMADVIDLTVFGPPTGPVVEPTLVVGLKSRHNQRYVSADGGGDQPLIANREAIGLWEEFDLIPQTDGTYALRAHANNEYVTAAATQPLIASATTVQIAPVGAGADRDRSLRRATRCRSSRTAACTRHRTAVA</sequence>
<protein>
    <submittedName>
        <fullName evidence="1">Uncharacterized protein</fullName>
    </submittedName>
</protein>
<dbReference type="RefSeq" id="WP_253241572.1">
    <property type="nucleotide sequence ID" value="NZ_JAMYJR010000038.1"/>
</dbReference>
<evidence type="ECO:0000313" key="2">
    <source>
        <dbReference type="Proteomes" id="UP001523369"/>
    </source>
</evidence>
<dbReference type="SUPFAM" id="SSF50405">
    <property type="entry name" value="Actin-crosslinking proteins"/>
    <property type="match status" value="1"/>
</dbReference>
<dbReference type="PANTHER" id="PTHR43784">
    <property type="entry name" value="GDSL-LIKE LIPASE/ACYLHYDROLASE, PUTATIVE (AFU_ORTHOLOGUE AFUA_2G00820)-RELATED"/>
    <property type="match status" value="1"/>
</dbReference>
<comment type="caution">
    <text evidence="1">The sequence shown here is derived from an EMBL/GenBank/DDBJ whole genome shotgun (WGS) entry which is preliminary data.</text>
</comment>
<keyword evidence="2" id="KW-1185">Reference proteome</keyword>
<proteinExistence type="predicted"/>
<name>A0ABT1DXB6_9ACTN</name>
<dbReference type="InterPro" id="IPR053140">
    <property type="entry name" value="GDSL_Rv0518-like"/>
</dbReference>
<reference evidence="1 2" key="1">
    <citation type="submission" date="2022-06" db="EMBL/GenBank/DDBJ databases">
        <title>New Species of the Genus Actinoplanes, ActinopZanes ferrugineus.</title>
        <authorList>
            <person name="Ding P."/>
        </authorList>
    </citation>
    <scope>NUCLEOTIDE SEQUENCE [LARGE SCALE GENOMIC DNA]</scope>
    <source>
        <strain evidence="1 2">TRM88003</strain>
    </source>
</reference>